<feature type="compositionally biased region" description="Basic and acidic residues" evidence="1">
    <location>
        <begin position="14"/>
        <end position="23"/>
    </location>
</feature>
<evidence type="ECO:0000256" key="1">
    <source>
        <dbReference type="SAM" id="MobiDB-lite"/>
    </source>
</evidence>
<protein>
    <submittedName>
        <fullName evidence="2">Uncharacterized protein</fullName>
    </submittedName>
</protein>
<sequence>MGAQTEGYPKTARAFRDPRRGPEAHQSGVKTLGCHREDVTSERLQSGRLCYISSGHEEEGSGCQRLAALTDPQVFGGLLSAPGQEWANQTGTVSGV</sequence>
<proteinExistence type="predicted"/>
<feature type="region of interest" description="Disordered" evidence="1">
    <location>
        <begin position="1"/>
        <end position="34"/>
    </location>
</feature>
<evidence type="ECO:0000313" key="3">
    <source>
        <dbReference type="Proteomes" id="UP001221898"/>
    </source>
</evidence>
<organism evidence="2 3">
    <name type="scientific">Aldrovandia affinis</name>
    <dbReference type="NCBI Taxonomy" id="143900"/>
    <lineage>
        <taxon>Eukaryota</taxon>
        <taxon>Metazoa</taxon>
        <taxon>Chordata</taxon>
        <taxon>Craniata</taxon>
        <taxon>Vertebrata</taxon>
        <taxon>Euteleostomi</taxon>
        <taxon>Actinopterygii</taxon>
        <taxon>Neopterygii</taxon>
        <taxon>Teleostei</taxon>
        <taxon>Notacanthiformes</taxon>
        <taxon>Halosauridae</taxon>
        <taxon>Aldrovandia</taxon>
    </lineage>
</organism>
<gene>
    <name evidence="2" type="ORF">AAFF_G00305110</name>
</gene>
<reference evidence="2" key="1">
    <citation type="journal article" date="2023" name="Science">
        <title>Genome structures resolve the early diversification of teleost fishes.</title>
        <authorList>
            <person name="Parey E."/>
            <person name="Louis A."/>
            <person name="Montfort J."/>
            <person name="Bouchez O."/>
            <person name="Roques C."/>
            <person name="Iampietro C."/>
            <person name="Lluch J."/>
            <person name="Castinel A."/>
            <person name="Donnadieu C."/>
            <person name="Desvignes T."/>
            <person name="Floi Bucao C."/>
            <person name="Jouanno E."/>
            <person name="Wen M."/>
            <person name="Mejri S."/>
            <person name="Dirks R."/>
            <person name="Jansen H."/>
            <person name="Henkel C."/>
            <person name="Chen W.J."/>
            <person name="Zahm M."/>
            <person name="Cabau C."/>
            <person name="Klopp C."/>
            <person name="Thompson A.W."/>
            <person name="Robinson-Rechavi M."/>
            <person name="Braasch I."/>
            <person name="Lecointre G."/>
            <person name="Bobe J."/>
            <person name="Postlethwait J.H."/>
            <person name="Berthelot C."/>
            <person name="Roest Crollius H."/>
            <person name="Guiguen Y."/>
        </authorList>
    </citation>
    <scope>NUCLEOTIDE SEQUENCE</scope>
    <source>
        <strain evidence="2">NC1722</strain>
    </source>
</reference>
<keyword evidence="3" id="KW-1185">Reference proteome</keyword>
<comment type="caution">
    <text evidence="2">The sequence shown here is derived from an EMBL/GenBank/DDBJ whole genome shotgun (WGS) entry which is preliminary data.</text>
</comment>
<name>A0AAD7SPC2_9TELE</name>
<dbReference type="EMBL" id="JAINUG010000044">
    <property type="protein sequence ID" value="KAJ8406280.1"/>
    <property type="molecule type" value="Genomic_DNA"/>
</dbReference>
<accession>A0AAD7SPC2</accession>
<evidence type="ECO:0000313" key="2">
    <source>
        <dbReference type="EMBL" id="KAJ8406280.1"/>
    </source>
</evidence>
<dbReference type="Proteomes" id="UP001221898">
    <property type="component" value="Unassembled WGS sequence"/>
</dbReference>
<dbReference type="AlphaFoldDB" id="A0AAD7SPC2"/>